<reference evidence="8 9" key="1">
    <citation type="submission" date="2019-05" db="EMBL/GenBank/DDBJ databases">
        <title>Arcobacter sp. nov., isolated from sea sediment.</title>
        <authorList>
            <person name="Kim W."/>
        </authorList>
    </citation>
    <scope>NUCLEOTIDE SEQUENCE [LARGE SCALE GENOMIC DNA]</scope>
    <source>
        <strain evidence="8 9">CAU 1517</strain>
    </source>
</reference>
<keyword evidence="5 7" id="KW-1133">Transmembrane helix</keyword>
<protein>
    <submittedName>
        <fullName evidence="8">DoxX family protein</fullName>
    </submittedName>
</protein>
<dbReference type="RefSeq" id="WP_138153902.1">
    <property type="nucleotide sequence ID" value="NZ_VANU01000011.1"/>
</dbReference>
<name>A0A5R8XWY4_9BACT</name>
<feature type="transmembrane region" description="Helical" evidence="7">
    <location>
        <begin position="117"/>
        <end position="136"/>
    </location>
</feature>
<evidence type="ECO:0000256" key="6">
    <source>
        <dbReference type="ARBA" id="ARBA00023136"/>
    </source>
</evidence>
<evidence type="ECO:0000256" key="1">
    <source>
        <dbReference type="ARBA" id="ARBA00004651"/>
    </source>
</evidence>
<dbReference type="PANTHER" id="PTHR33452:SF1">
    <property type="entry name" value="INNER MEMBRANE PROTEIN YPHA-RELATED"/>
    <property type="match status" value="1"/>
</dbReference>
<keyword evidence="6 7" id="KW-0472">Membrane</keyword>
<dbReference type="EMBL" id="VANU01000011">
    <property type="protein sequence ID" value="TLP35171.1"/>
    <property type="molecule type" value="Genomic_DNA"/>
</dbReference>
<feature type="transmembrane region" description="Helical" evidence="7">
    <location>
        <begin position="80"/>
        <end position="97"/>
    </location>
</feature>
<evidence type="ECO:0000256" key="7">
    <source>
        <dbReference type="SAM" id="Phobius"/>
    </source>
</evidence>
<evidence type="ECO:0000313" key="8">
    <source>
        <dbReference type="EMBL" id="TLP35171.1"/>
    </source>
</evidence>
<accession>A0A5R8XWY4</accession>
<evidence type="ECO:0000313" key="9">
    <source>
        <dbReference type="Proteomes" id="UP000308901"/>
    </source>
</evidence>
<comment type="similarity">
    <text evidence="2">Belongs to the DoxX family.</text>
</comment>
<dbReference type="InterPro" id="IPR032808">
    <property type="entry name" value="DoxX"/>
</dbReference>
<proteinExistence type="inferred from homology"/>
<gene>
    <name evidence="8" type="ORF">FDK22_15490</name>
</gene>
<dbReference type="Proteomes" id="UP000308901">
    <property type="component" value="Unassembled WGS sequence"/>
</dbReference>
<dbReference type="PANTHER" id="PTHR33452">
    <property type="entry name" value="OXIDOREDUCTASE CATD-RELATED"/>
    <property type="match status" value="1"/>
</dbReference>
<dbReference type="GO" id="GO:0005886">
    <property type="term" value="C:plasma membrane"/>
    <property type="evidence" value="ECO:0007669"/>
    <property type="project" value="UniProtKB-SubCell"/>
</dbReference>
<evidence type="ECO:0000256" key="3">
    <source>
        <dbReference type="ARBA" id="ARBA00022475"/>
    </source>
</evidence>
<keyword evidence="3" id="KW-1003">Cell membrane</keyword>
<dbReference type="InterPro" id="IPR051907">
    <property type="entry name" value="DoxX-like_oxidoreductase"/>
</dbReference>
<feature type="transmembrane region" description="Helical" evidence="7">
    <location>
        <begin position="12"/>
        <end position="33"/>
    </location>
</feature>
<organism evidence="8 9">
    <name type="scientific">Arcobacter arenosus</name>
    <dbReference type="NCBI Taxonomy" id="2576037"/>
    <lineage>
        <taxon>Bacteria</taxon>
        <taxon>Pseudomonadati</taxon>
        <taxon>Campylobacterota</taxon>
        <taxon>Epsilonproteobacteria</taxon>
        <taxon>Campylobacterales</taxon>
        <taxon>Arcobacteraceae</taxon>
        <taxon>Arcobacter</taxon>
    </lineage>
</organism>
<evidence type="ECO:0000256" key="4">
    <source>
        <dbReference type="ARBA" id="ARBA00022692"/>
    </source>
</evidence>
<comment type="subcellular location">
    <subcellularLocation>
        <location evidence="1">Cell membrane</location>
        <topology evidence="1">Multi-pass membrane protein</topology>
    </subcellularLocation>
</comment>
<evidence type="ECO:0000256" key="5">
    <source>
        <dbReference type="ARBA" id="ARBA00022989"/>
    </source>
</evidence>
<dbReference type="OrthoDB" id="280866at2"/>
<evidence type="ECO:0000256" key="2">
    <source>
        <dbReference type="ARBA" id="ARBA00006679"/>
    </source>
</evidence>
<dbReference type="Pfam" id="PF07681">
    <property type="entry name" value="DoxX"/>
    <property type="match status" value="1"/>
</dbReference>
<feature type="transmembrane region" description="Helical" evidence="7">
    <location>
        <begin position="53"/>
        <end position="73"/>
    </location>
</feature>
<keyword evidence="4 7" id="KW-0812">Transmembrane</keyword>
<sequence length="139" mass="15214">MNSLENYLGRVLSADLGKLILRVALGFLMIFHGYKKAMFGISGIEALVVKSGFPAFLAYGVYLGEIIVPLLIIIGLYTRISSLIFAVTMGFAIYLVHFSDLLQINDKTGGLVIELPLLYMLCAIALMFIGAGKYSIDKK</sequence>
<keyword evidence="9" id="KW-1185">Reference proteome</keyword>
<comment type="caution">
    <text evidence="8">The sequence shown here is derived from an EMBL/GenBank/DDBJ whole genome shotgun (WGS) entry which is preliminary data.</text>
</comment>
<dbReference type="AlphaFoldDB" id="A0A5R8XWY4"/>